<dbReference type="RefSeq" id="WP_220809278.1">
    <property type="nucleotide sequence ID" value="NZ_BPMK01000012.1"/>
</dbReference>
<feature type="domain" description="ParB-like N-terminal" evidence="3">
    <location>
        <begin position="69"/>
        <end position="163"/>
    </location>
</feature>
<dbReference type="Gene3D" id="1.10.10.2830">
    <property type="match status" value="1"/>
</dbReference>
<dbReference type="CDD" id="cd16405">
    <property type="entry name" value="RepB_like_N"/>
    <property type="match status" value="1"/>
</dbReference>
<dbReference type="InterPro" id="IPR004437">
    <property type="entry name" value="ParB/RepB/Spo0J"/>
</dbReference>
<dbReference type="NCBIfam" id="TIGR00180">
    <property type="entry name" value="parB_part"/>
    <property type="match status" value="1"/>
</dbReference>
<reference evidence="4 5" key="1">
    <citation type="journal article" date="2022" name="Int. J. Syst. Evol. Microbiol.">
        <title>Noviherbaspirillum aridicola sp. nov., isolated from an arid soil in Pakistan.</title>
        <authorList>
            <person name="Khan I.U."/>
            <person name="Saqib M."/>
            <person name="Amin A."/>
            <person name="Hussain F."/>
            <person name="Li L."/>
            <person name="Liu Y.H."/>
            <person name="Fang B.Z."/>
            <person name="Ahmed I."/>
            <person name="Li W.J."/>
        </authorList>
    </citation>
    <scope>NUCLEOTIDE SEQUENCE [LARGE SCALE GENOMIC DNA]</scope>
    <source>
        <strain evidence="4 5">NCCP-691</strain>
    </source>
</reference>
<evidence type="ECO:0000313" key="5">
    <source>
        <dbReference type="Proteomes" id="UP000887222"/>
    </source>
</evidence>
<dbReference type="SUPFAM" id="SSF109709">
    <property type="entry name" value="KorB DNA-binding domain-like"/>
    <property type="match status" value="1"/>
</dbReference>
<dbReference type="Proteomes" id="UP000887222">
    <property type="component" value="Unassembled WGS sequence"/>
</dbReference>
<feature type="region of interest" description="Disordered" evidence="2">
    <location>
        <begin position="12"/>
        <end position="32"/>
    </location>
</feature>
<accession>A0ABQ4Q6P1</accession>
<sequence>MSIKDRLAKKTEGLLVPGKSEGNTAPGAAPLRTGPGQMLMVNSLMKESNKKLEMLEARLKEFEGSLPVKLIDADRIIPSKWANRDSRSYERQDFRVLKDEIAQAGGNVQPIKVRPLKGGEDRYEIVFGHRRHRACFELGLPVLAVVEEISDQELFKEMDRENRARADLAPWEQGVMYRRALSEQLFSSQDQLARELGVDPGNMSKALRLANLPESIVQAFASPLDLQYRWAKALNDALQADPEGVVARAQELAANRSMAQNAKEVFEILCGTAVSQATTETILVDGKAVGKIVFDGSKTTIQFARGAVERSQLKALSEHLKTFFE</sequence>
<dbReference type="InterPro" id="IPR050336">
    <property type="entry name" value="Chromosome_partition/occlusion"/>
</dbReference>
<dbReference type="PANTHER" id="PTHR33375:SF1">
    <property type="entry name" value="CHROMOSOME-PARTITIONING PROTEIN PARB-RELATED"/>
    <property type="match status" value="1"/>
</dbReference>
<dbReference type="Pfam" id="PF02195">
    <property type="entry name" value="ParB_N"/>
    <property type="match status" value="1"/>
</dbReference>
<dbReference type="Gene3D" id="3.90.1530.10">
    <property type="entry name" value="Conserved hypothetical protein from pyrococcus furiosus pfu- 392566-001, ParB domain"/>
    <property type="match status" value="1"/>
</dbReference>
<dbReference type="InterPro" id="IPR003115">
    <property type="entry name" value="ParB_N"/>
</dbReference>
<dbReference type="SMART" id="SM00470">
    <property type="entry name" value="ParB"/>
    <property type="match status" value="1"/>
</dbReference>
<comment type="similarity">
    <text evidence="1">Belongs to the ParB family.</text>
</comment>
<proteinExistence type="inferred from homology"/>
<keyword evidence="5" id="KW-1185">Reference proteome</keyword>
<dbReference type="InterPro" id="IPR036086">
    <property type="entry name" value="ParB/Sulfiredoxin_sf"/>
</dbReference>
<evidence type="ECO:0000259" key="3">
    <source>
        <dbReference type="SMART" id="SM00470"/>
    </source>
</evidence>
<evidence type="ECO:0000256" key="1">
    <source>
        <dbReference type="ARBA" id="ARBA00006295"/>
    </source>
</evidence>
<dbReference type="Pfam" id="PF18090">
    <property type="entry name" value="SoPB_HTH"/>
    <property type="match status" value="1"/>
</dbReference>
<comment type="caution">
    <text evidence="4">The sequence shown here is derived from an EMBL/GenBank/DDBJ whole genome shotgun (WGS) entry which is preliminary data.</text>
</comment>
<dbReference type="SUPFAM" id="SSF110849">
    <property type="entry name" value="ParB/Sulfiredoxin"/>
    <property type="match status" value="1"/>
</dbReference>
<organism evidence="4 5">
    <name type="scientific">Noviherbaspirillum aridicola</name>
    <dbReference type="NCBI Taxonomy" id="2849687"/>
    <lineage>
        <taxon>Bacteria</taxon>
        <taxon>Pseudomonadati</taxon>
        <taxon>Pseudomonadota</taxon>
        <taxon>Betaproteobacteria</taxon>
        <taxon>Burkholderiales</taxon>
        <taxon>Oxalobacteraceae</taxon>
        <taxon>Noviherbaspirillum</taxon>
    </lineage>
</organism>
<name>A0ABQ4Q6P1_9BURK</name>
<protein>
    <recommendedName>
        <fullName evidence="3">ParB-like N-terminal domain-containing protein</fullName>
    </recommendedName>
</protein>
<evidence type="ECO:0000256" key="2">
    <source>
        <dbReference type="SAM" id="MobiDB-lite"/>
    </source>
</evidence>
<dbReference type="EMBL" id="BPMK01000012">
    <property type="protein sequence ID" value="GIZ52860.1"/>
    <property type="molecule type" value="Genomic_DNA"/>
</dbReference>
<dbReference type="PANTHER" id="PTHR33375">
    <property type="entry name" value="CHROMOSOME-PARTITIONING PROTEIN PARB-RELATED"/>
    <property type="match status" value="1"/>
</dbReference>
<evidence type="ECO:0000313" key="4">
    <source>
        <dbReference type="EMBL" id="GIZ52860.1"/>
    </source>
</evidence>
<dbReference type="InterPro" id="IPR040873">
    <property type="entry name" value="SoPB_HTH"/>
</dbReference>
<gene>
    <name evidence="4" type="ORF">NCCP691_28740</name>
</gene>
<dbReference type="InterPro" id="IPR037972">
    <property type="entry name" value="RepB_N"/>
</dbReference>